<dbReference type="EC" id="2.3.2.27" evidence="3"/>
<dbReference type="OMA" id="EHNKENC"/>
<dbReference type="SUPFAM" id="SSF48371">
    <property type="entry name" value="ARM repeat"/>
    <property type="match status" value="1"/>
</dbReference>
<gene>
    <name evidence="8" type="ORF">GSCOC_T00017583001</name>
</gene>
<dbReference type="InParanoid" id="A0A068U7L2"/>
<reference evidence="9" key="1">
    <citation type="journal article" date="2014" name="Science">
        <title>The coffee genome provides insight into the convergent evolution of caffeine biosynthesis.</title>
        <authorList>
            <person name="Denoeud F."/>
            <person name="Carretero-Paulet L."/>
            <person name="Dereeper A."/>
            <person name="Droc G."/>
            <person name="Guyot R."/>
            <person name="Pietrella M."/>
            <person name="Zheng C."/>
            <person name="Alberti A."/>
            <person name="Anthony F."/>
            <person name="Aprea G."/>
            <person name="Aury J.M."/>
            <person name="Bento P."/>
            <person name="Bernard M."/>
            <person name="Bocs S."/>
            <person name="Campa C."/>
            <person name="Cenci A."/>
            <person name="Combes M.C."/>
            <person name="Crouzillat D."/>
            <person name="Da Silva C."/>
            <person name="Daddiego L."/>
            <person name="De Bellis F."/>
            <person name="Dussert S."/>
            <person name="Garsmeur O."/>
            <person name="Gayraud T."/>
            <person name="Guignon V."/>
            <person name="Jahn K."/>
            <person name="Jamilloux V."/>
            <person name="Joet T."/>
            <person name="Labadie K."/>
            <person name="Lan T."/>
            <person name="Leclercq J."/>
            <person name="Lepelley M."/>
            <person name="Leroy T."/>
            <person name="Li L.T."/>
            <person name="Librado P."/>
            <person name="Lopez L."/>
            <person name="Munoz A."/>
            <person name="Noel B."/>
            <person name="Pallavicini A."/>
            <person name="Perrotta G."/>
            <person name="Poncet V."/>
            <person name="Pot D."/>
            <person name="Priyono X."/>
            <person name="Rigoreau M."/>
            <person name="Rouard M."/>
            <person name="Rozas J."/>
            <person name="Tranchant-Dubreuil C."/>
            <person name="VanBuren R."/>
            <person name="Zhang Q."/>
            <person name="Andrade A.C."/>
            <person name="Argout X."/>
            <person name="Bertrand B."/>
            <person name="de Kochko A."/>
            <person name="Graziosi G."/>
            <person name="Henry R.J."/>
            <person name="Jayarama X."/>
            <person name="Ming R."/>
            <person name="Nagai C."/>
            <person name="Rounsley S."/>
            <person name="Sankoff D."/>
            <person name="Giuliano G."/>
            <person name="Albert V.A."/>
            <person name="Wincker P."/>
            <person name="Lashermes P."/>
        </authorList>
    </citation>
    <scope>NUCLEOTIDE SEQUENCE [LARGE SCALE GENOMIC DNA]</scope>
    <source>
        <strain evidence="9">cv. DH200-94</strain>
    </source>
</reference>
<comment type="pathway">
    <text evidence="2">Protein modification; protein ubiquitination.</text>
</comment>
<evidence type="ECO:0000256" key="1">
    <source>
        <dbReference type="ARBA" id="ARBA00000900"/>
    </source>
</evidence>
<dbReference type="PANTHER" id="PTHR23315:SF265">
    <property type="entry name" value="U-BOX DOMAIN-CONTAINING PROTEIN 46-RELATED"/>
    <property type="match status" value="1"/>
</dbReference>
<dbReference type="Gramene" id="CDP04252">
    <property type="protein sequence ID" value="CDP04252"/>
    <property type="gene ID" value="GSCOC_T00017583001"/>
</dbReference>
<dbReference type="CDD" id="cd16664">
    <property type="entry name" value="RING-Ubox_PUB"/>
    <property type="match status" value="1"/>
</dbReference>
<protein>
    <recommendedName>
        <fullName evidence="3">RING-type E3 ubiquitin transferase</fullName>
        <ecNumber evidence="3">2.3.2.27</ecNumber>
    </recommendedName>
</protein>
<dbReference type="InterPro" id="IPR013083">
    <property type="entry name" value="Znf_RING/FYVE/PHD"/>
</dbReference>
<evidence type="ECO:0000256" key="2">
    <source>
        <dbReference type="ARBA" id="ARBA00004906"/>
    </source>
</evidence>
<dbReference type="PhylomeDB" id="A0A068U7L2"/>
<proteinExistence type="predicted"/>
<dbReference type="SUPFAM" id="SSF57850">
    <property type="entry name" value="RING/U-box"/>
    <property type="match status" value="1"/>
</dbReference>
<dbReference type="InterPro" id="IPR011989">
    <property type="entry name" value="ARM-like"/>
</dbReference>
<evidence type="ECO:0000313" key="8">
    <source>
        <dbReference type="EMBL" id="CDP04252.1"/>
    </source>
</evidence>
<dbReference type="Pfam" id="PF04564">
    <property type="entry name" value="U-box"/>
    <property type="match status" value="1"/>
</dbReference>
<feature type="domain" description="U-box" evidence="7">
    <location>
        <begin position="70"/>
        <end position="144"/>
    </location>
</feature>
<dbReference type="GO" id="GO:0061630">
    <property type="term" value="F:ubiquitin protein ligase activity"/>
    <property type="evidence" value="ECO:0007669"/>
    <property type="project" value="UniProtKB-EC"/>
</dbReference>
<dbReference type="UniPathway" id="UPA00143"/>
<dbReference type="SMART" id="SM00185">
    <property type="entry name" value="ARM"/>
    <property type="match status" value="3"/>
</dbReference>
<evidence type="ECO:0000256" key="4">
    <source>
        <dbReference type="ARBA" id="ARBA00022679"/>
    </source>
</evidence>
<dbReference type="PROSITE" id="PS51698">
    <property type="entry name" value="U_BOX"/>
    <property type="match status" value="1"/>
</dbReference>
<comment type="catalytic activity">
    <reaction evidence="1">
        <text>S-ubiquitinyl-[E2 ubiquitin-conjugating enzyme]-L-cysteine + [acceptor protein]-L-lysine = [E2 ubiquitin-conjugating enzyme]-L-cysteine + N(6)-ubiquitinyl-[acceptor protein]-L-lysine.</text>
        <dbReference type="EC" id="2.3.2.27"/>
    </reaction>
</comment>
<dbReference type="AlphaFoldDB" id="A0A068U7L2"/>
<evidence type="ECO:0000313" key="9">
    <source>
        <dbReference type="Proteomes" id="UP000295252"/>
    </source>
</evidence>
<keyword evidence="6" id="KW-0833">Ubl conjugation pathway</keyword>
<dbReference type="SMART" id="SM00504">
    <property type="entry name" value="Ubox"/>
    <property type="match status" value="1"/>
</dbReference>
<keyword evidence="5" id="KW-0677">Repeat</keyword>
<dbReference type="OrthoDB" id="7537227at2759"/>
<dbReference type="Gene3D" id="3.30.40.10">
    <property type="entry name" value="Zinc/RING finger domain, C3HC4 (zinc finger)"/>
    <property type="match status" value="1"/>
</dbReference>
<dbReference type="InterPro" id="IPR003613">
    <property type="entry name" value="Ubox_domain"/>
</dbReference>
<keyword evidence="4" id="KW-0808">Transferase</keyword>
<dbReference type="EMBL" id="HG739096">
    <property type="protein sequence ID" value="CDP04252.1"/>
    <property type="molecule type" value="Genomic_DNA"/>
</dbReference>
<dbReference type="Gene3D" id="1.25.10.10">
    <property type="entry name" value="Leucine-rich Repeat Variant"/>
    <property type="match status" value="1"/>
</dbReference>
<evidence type="ECO:0000256" key="5">
    <source>
        <dbReference type="ARBA" id="ARBA00022737"/>
    </source>
</evidence>
<dbReference type="InterPro" id="IPR000225">
    <property type="entry name" value="Armadillo"/>
</dbReference>
<dbReference type="InterPro" id="IPR016024">
    <property type="entry name" value="ARM-type_fold"/>
</dbReference>
<dbReference type="Proteomes" id="UP000295252">
    <property type="component" value="Chromosome XI"/>
</dbReference>
<dbReference type="GO" id="GO:0016567">
    <property type="term" value="P:protein ubiquitination"/>
    <property type="evidence" value="ECO:0007669"/>
    <property type="project" value="UniProtKB-UniPathway"/>
</dbReference>
<dbReference type="InterPro" id="IPR045210">
    <property type="entry name" value="RING-Ubox_PUB"/>
</dbReference>
<organism evidence="8 9">
    <name type="scientific">Coffea canephora</name>
    <name type="common">Robusta coffee</name>
    <dbReference type="NCBI Taxonomy" id="49390"/>
    <lineage>
        <taxon>Eukaryota</taxon>
        <taxon>Viridiplantae</taxon>
        <taxon>Streptophyta</taxon>
        <taxon>Embryophyta</taxon>
        <taxon>Tracheophyta</taxon>
        <taxon>Spermatophyta</taxon>
        <taxon>Magnoliopsida</taxon>
        <taxon>eudicotyledons</taxon>
        <taxon>Gunneridae</taxon>
        <taxon>Pentapetalae</taxon>
        <taxon>asterids</taxon>
        <taxon>lamiids</taxon>
        <taxon>Gentianales</taxon>
        <taxon>Rubiaceae</taxon>
        <taxon>Ixoroideae</taxon>
        <taxon>Gardenieae complex</taxon>
        <taxon>Bertiereae - Coffeeae clade</taxon>
        <taxon>Coffeeae</taxon>
        <taxon>Coffea</taxon>
    </lineage>
</organism>
<dbReference type="PANTHER" id="PTHR23315">
    <property type="entry name" value="U BOX DOMAIN-CONTAINING"/>
    <property type="match status" value="1"/>
</dbReference>
<keyword evidence="9" id="KW-1185">Reference proteome</keyword>
<accession>A0A068U7L2</accession>
<evidence type="ECO:0000256" key="6">
    <source>
        <dbReference type="ARBA" id="ARBA00022786"/>
    </source>
</evidence>
<sequence length="455" mass="50330">MAKTTTEKGAVLEVKTTAEQLKRELQILVQSIVEEDDYALEAADRAMQALSCLKELKLKHSNPQSLLLTLPPPEFRCPLSGQLMIDPVVIASGQTFDRPFIQNWLNEGNRTCPQTEQVLSHMILVPNVLLKDMICRWSREHGIQLPTPVQDVDEEKAIANADQGRLSSLLEKLSSCAVSDQKIAAKEIRQLTKRSPSFRVLFGEITNAISYLIEPLASGKPDIDPDLEEDLITTILNLSILDTNKKLFAENPAVIPLLIEALKFERIETRSNAAAALFTLSAIDSNKYMIGELGALKPLIELLEEGHPPAMKDAASAIFSLCVVLENKSRAVSDGAVGVIMKKIVDHLLMDELLAILAMLASHQKAIEEMAELGALSFLLNVIREKTSERNKENCIAILYTMCFNDRAKLREIRKEEDANGTISQLALNGTSRAKRKALGLLERINRYAAISNTA</sequence>
<evidence type="ECO:0000259" key="7">
    <source>
        <dbReference type="PROSITE" id="PS51698"/>
    </source>
</evidence>
<name>A0A068U7L2_COFCA</name>
<evidence type="ECO:0000256" key="3">
    <source>
        <dbReference type="ARBA" id="ARBA00012483"/>
    </source>
</evidence>